<comment type="caution">
    <text evidence="1">The sequence shown here is derived from an EMBL/GenBank/DDBJ whole genome shotgun (WGS) entry which is preliminary data.</text>
</comment>
<reference evidence="1" key="1">
    <citation type="submission" date="2021-07" db="EMBL/GenBank/DDBJ databases">
        <authorList>
            <person name="Durling M."/>
        </authorList>
    </citation>
    <scope>NUCLEOTIDE SEQUENCE</scope>
</reference>
<organism evidence="1 2">
    <name type="scientific">Hymenoscyphus fraxineus</name>
    <dbReference type="NCBI Taxonomy" id="746836"/>
    <lineage>
        <taxon>Eukaryota</taxon>
        <taxon>Fungi</taxon>
        <taxon>Dikarya</taxon>
        <taxon>Ascomycota</taxon>
        <taxon>Pezizomycotina</taxon>
        <taxon>Leotiomycetes</taxon>
        <taxon>Helotiales</taxon>
        <taxon>Helotiaceae</taxon>
        <taxon>Hymenoscyphus</taxon>
    </lineage>
</organism>
<evidence type="ECO:0008006" key="3">
    <source>
        <dbReference type="Google" id="ProtNLM"/>
    </source>
</evidence>
<proteinExistence type="predicted"/>
<keyword evidence="2" id="KW-1185">Reference proteome</keyword>
<evidence type="ECO:0000313" key="2">
    <source>
        <dbReference type="Proteomes" id="UP000696280"/>
    </source>
</evidence>
<dbReference type="Proteomes" id="UP000696280">
    <property type="component" value="Unassembled WGS sequence"/>
</dbReference>
<dbReference type="OrthoDB" id="4156665at2759"/>
<name>A0A9N9KT28_9HELO</name>
<protein>
    <recommendedName>
        <fullName evidence="3">Beta-xylosidase</fullName>
    </recommendedName>
</protein>
<evidence type="ECO:0000313" key="1">
    <source>
        <dbReference type="EMBL" id="CAG8952606.1"/>
    </source>
</evidence>
<dbReference type="EMBL" id="CAJVRL010000046">
    <property type="protein sequence ID" value="CAG8952606.1"/>
    <property type="molecule type" value="Genomic_DNA"/>
</dbReference>
<accession>A0A9N9KT28</accession>
<dbReference type="AlphaFoldDB" id="A0A9N9KT28"/>
<gene>
    <name evidence="1" type="ORF">HYFRA_00009712</name>
</gene>
<sequence>MSAPTHLLSRRQTTNPLLTQKVQQMAIPLRPLVSLTDGTPHPAFPYTLLSYWLLTSAQLDDLAHFYHQRTPCVWTERYPCPVVWRTDASMEEKRRRIGRFIGLRGCESPVLSEEDIRREVREARWREEEEEMWGRKRRGY</sequence>